<keyword evidence="1" id="KW-0472">Membrane</keyword>
<dbReference type="EMBL" id="QKYT01000559">
    <property type="protein sequence ID" value="RIA83581.1"/>
    <property type="molecule type" value="Genomic_DNA"/>
</dbReference>
<evidence type="ECO:0000313" key="3">
    <source>
        <dbReference type="Proteomes" id="UP000265703"/>
    </source>
</evidence>
<gene>
    <name evidence="2" type="ORF">C1645_785981</name>
</gene>
<reference evidence="2 3" key="1">
    <citation type="submission" date="2018-06" db="EMBL/GenBank/DDBJ databases">
        <title>Comparative genomics reveals the genomic features of Rhizophagus irregularis, R. cerebriforme, R. diaphanum and Gigaspora rosea, and their symbiotic lifestyle signature.</title>
        <authorList>
            <person name="Morin E."/>
            <person name="San Clemente H."/>
            <person name="Chen E.C.H."/>
            <person name="De La Providencia I."/>
            <person name="Hainaut M."/>
            <person name="Kuo A."/>
            <person name="Kohler A."/>
            <person name="Murat C."/>
            <person name="Tang N."/>
            <person name="Roy S."/>
            <person name="Loubradou J."/>
            <person name="Henrissat B."/>
            <person name="Grigoriev I.V."/>
            <person name="Corradi N."/>
            <person name="Roux C."/>
            <person name="Martin F.M."/>
        </authorList>
    </citation>
    <scope>NUCLEOTIDE SEQUENCE [LARGE SCALE GENOMIC DNA]</scope>
    <source>
        <strain evidence="2 3">DAOM 227022</strain>
    </source>
</reference>
<comment type="caution">
    <text evidence="2">The sequence shown here is derived from an EMBL/GenBank/DDBJ whole genome shotgun (WGS) entry which is preliminary data.</text>
</comment>
<evidence type="ECO:0000256" key="1">
    <source>
        <dbReference type="SAM" id="Phobius"/>
    </source>
</evidence>
<protein>
    <submittedName>
        <fullName evidence="2">Uncharacterized protein</fullName>
    </submittedName>
</protein>
<accession>A0A397SL88</accession>
<keyword evidence="1" id="KW-1133">Transmembrane helix</keyword>
<dbReference type="Proteomes" id="UP000265703">
    <property type="component" value="Unassembled WGS sequence"/>
</dbReference>
<dbReference type="AlphaFoldDB" id="A0A397SL88"/>
<proteinExistence type="predicted"/>
<evidence type="ECO:0000313" key="2">
    <source>
        <dbReference type="EMBL" id="RIA83581.1"/>
    </source>
</evidence>
<organism evidence="2 3">
    <name type="scientific">Glomus cerebriforme</name>
    <dbReference type="NCBI Taxonomy" id="658196"/>
    <lineage>
        <taxon>Eukaryota</taxon>
        <taxon>Fungi</taxon>
        <taxon>Fungi incertae sedis</taxon>
        <taxon>Mucoromycota</taxon>
        <taxon>Glomeromycotina</taxon>
        <taxon>Glomeromycetes</taxon>
        <taxon>Glomerales</taxon>
        <taxon>Glomeraceae</taxon>
        <taxon>Glomus</taxon>
    </lineage>
</organism>
<name>A0A397SL88_9GLOM</name>
<sequence length="61" mass="6761">MLSSSPPATSETISNGSVEICISMLLLLLNTFLIFSNKILDLIFIILKSITLLFNNLRSVF</sequence>
<keyword evidence="1" id="KW-0812">Transmembrane</keyword>
<feature type="transmembrane region" description="Helical" evidence="1">
    <location>
        <begin position="39"/>
        <end position="57"/>
    </location>
</feature>
<feature type="transmembrane region" description="Helical" evidence="1">
    <location>
        <begin position="12"/>
        <end position="32"/>
    </location>
</feature>
<keyword evidence="3" id="KW-1185">Reference proteome</keyword>